<organism evidence="1 2">
    <name type="scientific">Colletotrichum zoysiae</name>
    <dbReference type="NCBI Taxonomy" id="1216348"/>
    <lineage>
        <taxon>Eukaryota</taxon>
        <taxon>Fungi</taxon>
        <taxon>Dikarya</taxon>
        <taxon>Ascomycota</taxon>
        <taxon>Pezizomycotina</taxon>
        <taxon>Sordariomycetes</taxon>
        <taxon>Hypocreomycetidae</taxon>
        <taxon>Glomerellales</taxon>
        <taxon>Glomerellaceae</taxon>
        <taxon>Colletotrichum</taxon>
        <taxon>Colletotrichum graminicola species complex</taxon>
    </lineage>
</organism>
<keyword evidence="2" id="KW-1185">Reference proteome</keyword>
<comment type="caution">
    <text evidence="1">The sequence shown here is derived from an EMBL/GenBank/DDBJ whole genome shotgun (WGS) entry which is preliminary data.</text>
</comment>
<evidence type="ECO:0000313" key="1">
    <source>
        <dbReference type="EMBL" id="KAK2029717.1"/>
    </source>
</evidence>
<dbReference type="EMBL" id="MU842860">
    <property type="protein sequence ID" value="KAK2029717.1"/>
    <property type="molecule type" value="Genomic_DNA"/>
</dbReference>
<name>A0AAD9HJZ6_9PEZI</name>
<gene>
    <name evidence="1" type="ORF">LX32DRAFT_349186</name>
</gene>
<evidence type="ECO:0000313" key="2">
    <source>
        <dbReference type="Proteomes" id="UP001232148"/>
    </source>
</evidence>
<dbReference type="AlphaFoldDB" id="A0AAD9HJZ6"/>
<sequence length="155" mass="17144">MTTHPPSTFRLFLPACFCPVPRLLSSAHFPSMHRRCRPFFSSVRPVAARRRCRCSQPLCAKCVPFRSLSPLPVLLSPSGGGRRARLQLHVHVHVPMFIHVSPKGILHFGVPVKLRSVAVAVVAQRLHLNPARYAITVLELVRAVQCSAVQCGQSV</sequence>
<accession>A0AAD9HJZ6</accession>
<proteinExistence type="predicted"/>
<dbReference type="Proteomes" id="UP001232148">
    <property type="component" value="Unassembled WGS sequence"/>
</dbReference>
<reference evidence="1" key="1">
    <citation type="submission" date="2021-06" db="EMBL/GenBank/DDBJ databases">
        <title>Comparative genomics, transcriptomics and evolutionary studies reveal genomic signatures of adaptation to plant cell wall in hemibiotrophic fungi.</title>
        <authorList>
            <consortium name="DOE Joint Genome Institute"/>
            <person name="Baroncelli R."/>
            <person name="Diaz J.F."/>
            <person name="Benocci T."/>
            <person name="Peng M."/>
            <person name="Battaglia E."/>
            <person name="Haridas S."/>
            <person name="Andreopoulos W."/>
            <person name="Labutti K."/>
            <person name="Pangilinan J."/>
            <person name="Floch G.L."/>
            <person name="Makela M.R."/>
            <person name="Henrissat B."/>
            <person name="Grigoriev I.V."/>
            <person name="Crouch J.A."/>
            <person name="De Vries R.P."/>
            <person name="Sukno S.A."/>
            <person name="Thon M.R."/>
        </authorList>
    </citation>
    <scope>NUCLEOTIDE SEQUENCE</scope>
    <source>
        <strain evidence="1">MAFF235873</strain>
    </source>
</reference>
<protein>
    <submittedName>
        <fullName evidence="1">Uncharacterized protein</fullName>
    </submittedName>
</protein>